<sequence>MSLANGRTYLAIPGPSVVPDAVLRSMHRASPNIYEGELPDMMPNLVRDLKRVARTDGHVAIYISNGHGAWEAALANTVGVGEKVLVLATGFFAMAWSRIAEARGIEVDVLDFGNGGTFDLARVEEALKADSAHAYKAVMAVHVDTSSSNRNEFAPLRAILDELGHPALLIADCIAAMGCDRFEMDAWGVDVALTGSQKGLMCPPGLGFVFFNDKAAEGRRRLKHVSTYWDWTARAAPEAFYQYFSGTAPTHHLYGLRTALDMIHTEGLEAIWARHATLARAIWAAVEHWGQDGPLRLNISDPALRSHAVTAMAIGKPHGKELRRWCSDQAGVTLGIGLGMGTDEDPMSDGFFRFGHMGHVNAHMILGLLGSVEAGLGTLNIPHRPGGVTEAAKVISGV</sequence>
<evidence type="ECO:0000256" key="7">
    <source>
        <dbReference type="RuleBase" id="RU004504"/>
    </source>
</evidence>
<dbReference type="Proteomes" id="UP000755667">
    <property type="component" value="Unassembled WGS sequence"/>
</dbReference>
<dbReference type="PANTHER" id="PTHR21152">
    <property type="entry name" value="AMINOTRANSFERASE CLASS V"/>
    <property type="match status" value="1"/>
</dbReference>
<comment type="similarity">
    <text evidence="2 6">Belongs to the class-V pyridoxal-phosphate-dependent aminotransferase family.</text>
</comment>
<dbReference type="EMBL" id="JAFBXE010000002">
    <property type="protein sequence ID" value="MBM2411555.1"/>
    <property type="molecule type" value="Genomic_DNA"/>
</dbReference>
<dbReference type="OrthoDB" id="389074at2"/>
<evidence type="ECO:0000313" key="9">
    <source>
        <dbReference type="EMBL" id="MBM2411555.1"/>
    </source>
</evidence>
<dbReference type="GO" id="GO:0019265">
    <property type="term" value="P:glycine biosynthetic process, by transamination of glyoxylate"/>
    <property type="evidence" value="ECO:0007669"/>
    <property type="project" value="TreeGrafter"/>
</dbReference>
<evidence type="ECO:0000313" key="11">
    <source>
        <dbReference type="Proteomes" id="UP000755667"/>
    </source>
</evidence>
<evidence type="ECO:0000313" key="12">
    <source>
        <dbReference type="Proteomes" id="UP000809440"/>
    </source>
</evidence>
<evidence type="ECO:0000256" key="3">
    <source>
        <dbReference type="ARBA" id="ARBA00022898"/>
    </source>
</evidence>
<dbReference type="AlphaFoldDB" id="A0A9Q2RYX4"/>
<accession>A0A9Q2RYX4</accession>
<dbReference type="InterPro" id="IPR015424">
    <property type="entry name" value="PyrdxlP-dep_Trfase"/>
</dbReference>
<feature type="binding site" evidence="4">
    <location>
        <position position="353"/>
    </location>
    <ligand>
        <name>substrate</name>
    </ligand>
</feature>
<name>A0A9Q2RYX4_9RHOB</name>
<keyword evidence="12" id="KW-1185">Reference proteome</keyword>
<gene>
    <name evidence="9" type="ORF">JQX41_04525</name>
    <name evidence="10" type="ORF">JQX48_04525</name>
</gene>
<dbReference type="RefSeq" id="WP_085631249.1">
    <property type="nucleotide sequence ID" value="NZ_JAFBWU010000002.1"/>
</dbReference>
<dbReference type="GO" id="GO:0008453">
    <property type="term" value="F:alanine-glyoxylate transaminase activity"/>
    <property type="evidence" value="ECO:0007669"/>
    <property type="project" value="TreeGrafter"/>
</dbReference>
<evidence type="ECO:0000256" key="5">
    <source>
        <dbReference type="PIRSR" id="PIRSR000524-50"/>
    </source>
</evidence>
<keyword evidence="9" id="KW-0032">Aminotransferase</keyword>
<dbReference type="InterPro" id="IPR024169">
    <property type="entry name" value="SP_NH2Trfase/AEP_transaminase"/>
</dbReference>
<feature type="domain" description="Aminotransferase class V" evidence="8">
    <location>
        <begin position="60"/>
        <end position="334"/>
    </location>
</feature>
<reference evidence="9 12" key="1">
    <citation type="submission" date="2021-01" db="EMBL/GenBank/DDBJ databases">
        <title>Diatom-associated Roseobacters Show Island Model of Population Structure.</title>
        <authorList>
            <person name="Qu L."/>
            <person name="Feng X."/>
            <person name="Chen Y."/>
            <person name="Li L."/>
            <person name="Wang X."/>
            <person name="Hu Z."/>
            <person name="Wang H."/>
            <person name="Luo H."/>
        </authorList>
    </citation>
    <scope>NUCLEOTIDE SEQUENCE</scope>
    <source>
        <strain evidence="10 12">CC28-63</strain>
        <strain evidence="9">CC28-69</strain>
    </source>
</reference>
<dbReference type="GeneID" id="62642049"/>
<dbReference type="Gene3D" id="3.40.640.10">
    <property type="entry name" value="Type I PLP-dependent aspartate aminotransferase-like (Major domain)"/>
    <property type="match status" value="1"/>
</dbReference>
<comment type="cofactor">
    <cofactor evidence="1 5 7">
        <name>pyridoxal 5'-phosphate</name>
        <dbReference type="ChEBI" id="CHEBI:597326"/>
    </cofactor>
</comment>
<dbReference type="EMBL" id="JAFBXF010000002">
    <property type="protein sequence ID" value="MBM2416222.1"/>
    <property type="molecule type" value="Genomic_DNA"/>
</dbReference>
<dbReference type="InterPro" id="IPR000192">
    <property type="entry name" value="Aminotrans_V_dom"/>
</dbReference>
<evidence type="ECO:0000313" key="10">
    <source>
        <dbReference type="EMBL" id="MBM2416222.1"/>
    </source>
</evidence>
<dbReference type="GO" id="GO:0004760">
    <property type="term" value="F:L-serine-pyruvate transaminase activity"/>
    <property type="evidence" value="ECO:0007669"/>
    <property type="project" value="TreeGrafter"/>
</dbReference>
<dbReference type="PROSITE" id="PS00595">
    <property type="entry name" value="AA_TRANSFER_CLASS_5"/>
    <property type="match status" value="1"/>
</dbReference>
<dbReference type="Pfam" id="PF00266">
    <property type="entry name" value="Aminotran_5"/>
    <property type="match status" value="1"/>
</dbReference>
<keyword evidence="3 5" id="KW-0663">Pyridoxal phosphate</keyword>
<evidence type="ECO:0000256" key="1">
    <source>
        <dbReference type="ARBA" id="ARBA00001933"/>
    </source>
</evidence>
<dbReference type="Proteomes" id="UP000809440">
    <property type="component" value="Unassembled WGS sequence"/>
</dbReference>
<protein>
    <submittedName>
        <fullName evidence="9">Alanine--glyoxylate aminotransferase family protein</fullName>
    </submittedName>
</protein>
<dbReference type="FunFam" id="3.90.1150.10:FF:000204">
    <property type="entry name" value="Hypothetical aminotransferase"/>
    <property type="match status" value="1"/>
</dbReference>
<keyword evidence="9" id="KW-0808">Transferase</keyword>
<dbReference type="PIRSF" id="PIRSF000524">
    <property type="entry name" value="SPT"/>
    <property type="match status" value="1"/>
</dbReference>
<evidence type="ECO:0000256" key="4">
    <source>
        <dbReference type="PIRSR" id="PIRSR000524-1"/>
    </source>
</evidence>
<evidence type="ECO:0000259" key="8">
    <source>
        <dbReference type="Pfam" id="PF00266"/>
    </source>
</evidence>
<evidence type="ECO:0000256" key="6">
    <source>
        <dbReference type="RuleBase" id="RU004075"/>
    </source>
</evidence>
<proteinExistence type="inferred from homology"/>
<feature type="modified residue" description="N6-(pyridoxal phosphate)lysine" evidence="5">
    <location>
        <position position="198"/>
    </location>
</feature>
<dbReference type="PANTHER" id="PTHR21152:SF40">
    <property type="entry name" value="ALANINE--GLYOXYLATE AMINOTRANSFERASE"/>
    <property type="match status" value="1"/>
</dbReference>
<dbReference type="InterPro" id="IPR015421">
    <property type="entry name" value="PyrdxlP-dep_Trfase_major"/>
</dbReference>
<dbReference type="InterPro" id="IPR020578">
    <property type="entry name" value="Aminotrans_V_PyrdxlP_BS"/>
</dbReference>
<dbReference type="SUPFAM" id="SSF53383">
    <property type="entry name" value="PLP-dependent transferases"/>
    <property type="match status" value="1"/>
</dbReference>
<evidence type="ECO:0000256" key="2">
    <source>
        <dbReference type="ARBA" id="ARBA00009236"/>
    </source>
</evidence>
<comment type="caution">
    <text evidence="9">The sequence shown here is derived from an EMBL/GenBank/DDBJ whole genome shotgun (WGS) entry which is preliminary data.</text>
</comment>
<dbReference type="InterPro" id="IPR015422">
    <property type="entry name" value="PyrdxlP-dep_Trfase_small"/>
</dbReference>
<organism evidence="9 11">
    <name type="scientific">Marivita cryptomonadis</name>
    <dbReference type="NCBI Taxonomy" id="505252"/>
    <lineage>
        <taxon>Bacteria</taxon>
        <taxon>Pseudomonadati</taxon>
        <taxon>Pseudomonadota</taxon>
        <taxon>Alphaproteobacteria</taxon>
        <taxon>Rhodobacterales</taxon>
        <taxon>Roseobacteraceae</taxon>
        <taxon>Marivita</taxon>
    </lineage>
</organism>
<dbReference type="Gene3D" id="3.90.1150.10">
    <property type="entry name" value="Aspartate Aminotransferase, domain 1"/>
    <property type="match status" value="1"/>
</dbReference>